<protein>
    <submittedName>
        <fullName evidence="4">Uncharacterized protein</fullName>
    </submittedName>
</protein>
<dbReference type="GO" id="GO:0062129">
    <property type="term" value="C:chitin-based extracellular matrix"/>
    <property type="evidence" value="ECO:0007669"/>
    <property type="project" value="TreeGrafter"/>
</dbReference>
<dbReference type="PROSITE" id="PS00233">
    <property type="entry name" value="CHIT_BIND_RR_1"/>
    <property type="match status" value="1"/>
</dbReference>
<keyword evidence="5" id="KW-1185">Reference proteome</keyword>
<accession>A0A8K0P516</accession>
<gene>
    <name evidence="4" type="ORF">J437_LFUL005839</name>
</gene>
<dbReference type="EMBL" id="KZ308713">
    <property type="protein sequence ID" value="KAG8233377.1"/>
    <property type="molecule type" value="Genomic_DNA"/>
</dbReference>
<feature type="chain" id="PRO_5035442615" evidence="3">
    <location>
        <begin position="17"/>
        <end position="146"/>
    </location>
</feature>
<dbReference type="AlphaFoldDB" id="A0A8K0P516"/>
<dbReference type="InterPro" id="IPR050468">
    <property type="entry name" value="Cuticle_Struct_Prot"/>
</dbReference>
<evidence type="ECO:0000256" key="3">
    <source>
        <dbReference type="SAM" id="SignalP"/>
    </source>
</evidence>
<dbReference type="InterPro" id="IPR000618">
    <property type="entry name" value="Insect_cuticle"/>
</dbReference>
<keyword evidence="3" id="KW-0732">Signal</keyword>
<sequence length="146" mass="16140">MKIALALCALVVCVSAQYRPHPGIRPPHPVPAPIPIQPTPYKQQPYAPPIPIVRQSQDVNFDGTFQFSYETGNGIVVEQSGYLKNAGLKDQEAQVIQGSYSYPGPNGQVYTVRYFADETGFHADGDHLPKPVQATYRISKEPQRFA</sequence>
<dbReference type="PANTHER" id="PTHR10380">
    <property type="entry name" value="CUTICLE PROTEIN"/>
    <property type="match status" value="1"/>
</dbReference>
<reference evidence="4" key="1">
    <citation type="submission" date="2013-04" db="EMBL/GenBank/DDBJ databases">
        <authorList>
            <person name="Qu J."/>
            <person name="Murali S.C."/>
            <person name="Bandaranaike D."/>
            <person name="Bellair M."/>
            <person name="Blankenburg K."/>
            <person name="Chao H."/>
            <person name="Dinh H."/>
            <person name="Doddapaneni H."/>
            <person name="Downs B."/>
            <person name="Dugan-Rocha S."/>
            <person name="Elkadiri S."/>
            <person name="Gnanaolivu R.D."/>
            <person name="Hernandez B."/>
            <person name="Javaid M."/>
            <person name="Jayaseelan J.C."/>
            <person name="Lee S."/>
            <person name="Li M."/>
            <person name="Ming W."/>
            <person name="Munidasa M."/>
            <person name="Muniz J."/>
            <person name="Nguyen L."/>
            <person name="Ongeri F."/>
            <person name="Osuji N."/>
            <person name="Pu L.-L."/>
            <person name="Puazo M."/>
            <person name="Qu C."/>
            <person name="Quiroz J."/>
            <person name="Raj R."/>
            <person name="Weissenberger G."/>
            <person name="Xin Y."/>
            <person name="Zou X."/>
            <person name="Han Y."/>
            <person name="Richards S."/>
            <person name="Worley K."/>
            <person name="Muzny D."/>
            <person name="Gibbs R."/>
        </authorList>
    </citation>
    <scope>NUCLEOTIDE SEQUENCE</scope>
    <source>
        <strain evidence="4">Sampled in the wild</strain>
    </source>
</reference>
<keyword evidence="1 2" id="KW-0193">Cuticle</keyword>
<feature type="signal peptide" evidence="3">
    <location>
        <begin position="1"/>
        <end position="16"/>
    </location>
</feature>
<dbReference type="InterPro" id="IPR031311">
    <property type="entry name" value="CHIT_BIND_RR_consensus"/>
</dbReference>
<evidence type="ECO:0000313" key="5">
    <source>
        <dbReference type="Proteomes" id="UP000792457"/>
    </source>
</evidence>
<dbReference type="PANTHER" id="PTHR10380:SF173">
    <property type="entry name" value="CUTICULAR PROTEIN 47EF, ISOFORM C-RELATED"/>
    <property type="match status" value="1"/>
</dbReference>
<name>A0A8K0P516_LADFU</name>
<evidence type="ECO:0000256" key="2">
    <source>
        <dbReference type="PROSITE-ProRule" id="PRU00497"/>
    </source>
</evidence>
<comment type="caution">
    <text evidence="4">The sequence shown here is derived from an EMBL/GenBank/DDBJ whole genome shotgun (WGS) entry which is preliminary data.</text>
</comment>
<dbReference type="GO" id="GO:0008010">
    <property type="term" value="F:structural constituent of chitin-based larval cuticle"/>
    <property type="evidence" value="ECO:0007669"/>
    <property type="project" value="TreeGrafter"/>
</dbReference>
<evidence type="ECO:0000256" key="1">
    <source>
        <dbReference type="ARBA" id="ARBA00022460"/>
    </source>
</evidence>
<reference evidence="4" key="2">
    <citation type="submission" date="2017-10" db="EMBL/GenBank/DDBJ databases">
        <title>Ladona fulva Genome sequencing and assembly.</title>
        <authorList>
            <person name="Murali S."/>
            <person name="Richards S."/>
            <person name="Bandaranaike D."/>
            <person name="Bellair M."/>
            <person name="Blankenburg K."/>
            <person name="Chao H."/>
            <person name="Dinh H."/>
            <person name="Doddapaneni H."/>
            <person name="Dugan-Rocha S."/>
            <person name="Elkadiri S."/>
            <person name="Gnanaolivu R."/>
            <person name="Hernandez B."/>
            <person name="Skinner E."/>
            <person name="Javaid M."/>
            <person name="Lee S."/>
            <person name="Li M."/>
            <person name="Ming W."/>
            <person name="Munidasa M."/>
            <person name="Muniz J."/>
            <person name="Nguyen L."/>
            <person name="Hughes D."/>
            <person name="Osuji N."/>
            <person name="Pu L.-L."/>
            <person name="Puazo M."/>
            <person name="Qu C."/>
            <person name="Quiroz J."/>
            <person name="Raj R."/>
            <person name="Weissenberger G."/>
            <person name="Xin Y."/>
            <person name="Zou X."/>
            <person name="Han Y."/>
            <person name="Worley K."/>
            <person name="Muzny D."/>
            <person name="Gibbs R."/>
        </authorList>
    </citation>
    <scope>NUCLEOTIDE SEQUENCE</scope>
    <source>
        <strain evidence="4">Sampled in the wild</strain>
    </source>
</reference>
<dbReference type="Proteomes" id="UP000792457">
    <property type="component" value="Unassembled WGS sequence"/>
</dbReference>
<dbReference type="PRINTS" id="PR00947">
    <property type="entry name" value="CUTICLE"/>
</dbReference>
<dbReference type="PROSITE" id="PS51155">
    <property type="entry name" value="CHIT_BIND_RR_2"/>
    <property type="match status" value="1"/>
</dbReference>
<proteinExistence type="predicted"/>
<organism evidence="4 5">
    <name type="scientific">Ladona fulva</name>
    <name type="common">Scarce chaser dragonfly</name>
    <name type="synonym">Libellula fulva</name>
    <dbReference type="NCBI Taxonomy" id="123851"/>
    <lineage>
        <taxon>Eukaryota</taxon>
        <taxon>Metazoa</taxon>
        <taxon>Ecdysozoa</taxon>
        <taxon>Arthropoda</taxon>
        <taxon>Hexapoda</taxon>
        <taxon>Insecta</taxon>
        <taxon>Pterygota</taxon>
        <taxon>Palaeoptera</taxon>
        <taxon>Odonata</taxon>
        <taxon>Epiprocta</taxon>
        <taxon>Anisoptera</taxon>
        <taxon>Libelluloidea</taxon>
        <taxon>Libellulidae</taxon>
        <taxon>Ladona</taxon>
    </lineage>
</organism>
<dbReference type="OrthoDB" id="6515429at2759"/>
<dbReference type="Pfam" id="PF00379">
    <property type="entry name" value="Chitin_bind_4"/>
    <property type="match status" value="1"/>
</dbReference>
<evidence type="ECO:0000313" key="4">
    <source>
        <dbReference type="EMBL" id="KAG8233377.1"/>
    </source>
</evidence>